<feature type="non-terminal residue" evidence="1">
    <location>
        <position position="127"/>
    </location>
</feature>
<keyword evidence="2" id="KW-1185">Reference proteome</keyword>
<gene>
    <name evidence="1" type="ORF">SPARVUS_LOCUS3261700</name>
</gene>
<dbReference type="EMBL" id="CATNWA010004942">
    <property type="protein sequence ID" value="CAI9548986.1"/>
    <property type="molecule type" value="Genomic_DNA"/>
</dbReference>
<reference evidence="1" key="1">
    <citation type="submission" date="2023-05" db="EMBL/GenBank/DDBJ databases">
        <authorList>
            <person name="Stuckert A."/>
        </authorList>
    </citation>
    <scope>NUCLEOTIDE SEQUENCE</scope>
</reference>
<sequence length="127" mass="14548">MHLLRAPTHKNINYATHVTYPIHRSESNNSKPIIHGPCIHYIRSPRTLHSLYLVSPDPTFTISSLHRPYIHYIWSPRTLHSLYLVSLDPAFTISGLPGPCIHYIRCRRTLHSLYLVSPDPAFTISGL</sequence>
<organism evidence="1 2">
    <name type="scientific">Staurois parvus</name>
    <dbReference type="NCBI Taxonomy" id="386267"/>
    <lineage>
        <taxon>Eukaryota</taxon>
        <taxon>Metazoa</taxon>
        <taxon>Chordata</taxon>
        <taxon>Craniata</taxon>
        <taxon>Vertebrata</taxon>
        <taxon>Euteleostomi</taxon>
        <taxon>Amphibia</taxon>
        <taxon>Batrachia</taxon>
        <taxon>Anura</taxon>
        <taxon>Neobatrachia</taxon>
        <taxon>Ranoidea</taxon>
        <taxon>Ranidae</taxon>
        <taxon>Staurois</taxon>
    </lineage>
</organism>
<protein>
    <submittedName>
        <fullName evidence="1">Uncharacterized protein</fullName>
    </submittedName>
</protein>
<accession>A0ABN9BNW7</accession>
<name>A0ABN9BNW7_9NEOB</name>
<evidence type="ECO:0000313" key="2">
    <source>
        <dbReference type="Proteomes" id="UP001162483"/>
    </source>
</evidence>
<comment type="caution">
    <text evidence="1">The sequence shown here is derived from an EMBL/GenBank/DDBJ whole genome shotgun (WGS) entry which is preliminary data.</text>
</comment>
<proteinExistence type="predicted"/>
<evidence type="ECO:0000313" key="1">
    <source>
        <dbReference type="EMBL" id="CAI9548986.1"/>
    </source>
</evidence>
<dbReference type="Proteomes" id="UP001162483">
    <property type="component" value="Unassembled WGS sequence"/>
</dbReference>